<gene>
    <name evidence="6" type="ORF">CKAN_01655000</name>
</gene>
<dbReference type="SUPFAM" id="SSF54236">
    <property type="entry name" value="Ubiquitin-like"/>
    <property type="match status" value="1"/>
</dbReference>
<dbReference type="STRING" id="337451.A0A3S4PA07"/>
<accession>A0A3S4PA07</accession>
<dbReference type="InterPro" id="IPR036533">
    <property type="entry name" value="BAG_dom_sf"/>
</dbReference>
<dbReference type="FunFam" id="3.10.20.90:FF:000298">
    <property type="entry name" value="BAG family molecular chaperone regulator 1"/>
    <property type="match status" value="1"/>
</dbReference>
<feature type="domain" description="Ubiquitin-like" evidence="4">
    <location>
        <begin position="54"/>
        <end position="122"/>
    </location>
</feature>
<dbReference type="Pfam" id="PF00240">
    <property type="entry name" value="ubiquitin"/>
    <property type="match status" value="1"/>
</dbReference>
<protein>
    <submittedName>
        <fullName evidence="6">BAG family molecular chaperone regulator 1</fullName>
    </submittedName>
</protein>
<proteinExistence type="predicted"/>
<feature type="region of interest" description="Disordered" evidence="3">
    <location>
        <begin position="1"/>
        <end position="26"/>
    </location>
</feature>
<keyword evidence="1" id="KW-0143">Chaperone</keyword>
<name>A0A3S4PA07_9MAGN</name>
<dbReference type="PROSITE" id="PS50053">
    <property type="entry name" value="UBIQUITIN_2"/>
    <property type="match status" value="1"/>
</dbReference>
<dbReference type="InterPro" id="IPR029071">
    <property type="entry name" value="Ubiquitin-like_domsf"/>
</dbReference>
<organism evidence="6 7">
    <name type="scientific">Cinnamomum micranthum f. kanehirae</name>
    <dbReference type="NCBI Taxonomy" id="337451"/>
    <lineage>
        <taxon>Eukaryota</taxon>
        <taxon>Viridiplantae</taxon>
        <taxon>Streptophyta</taxon>
        <taxon>Embryophyta</taxon>
        <taxon>Tracheophyta</taxon>
        <taxon>Spermatophyta</taxon>
        <taxon>Magnoliopsida</taxon>
        <taxon>Magnoliidae</taxon>
        <taxon>Laurales</taxon>
        <taxon>Lauraceae</taxon>
        <taxon>Cinnamomum</taxon>
    </lineage>
</organism>
<dbReference type="PROSITE" id="PS51035">
    <property type="entry name" value="BAG"/>
    <property type="match status" value="1"/>
</dbReference>
<evidence type="ECO:0000259" key="4">
    <source>
        <dbReference type="PROSITE" id="PS50053"/>
    </source>
</evidence>
<dbReference type="InterPro" id="IPR000626">
    <property type="entry name" value="Ubiquitin-like_dom"/>
</dbReference>
<dbReference type="GO" id="GO:0000774">
    <property type="term" value="F:adenyl-nucleotide exchange factor activity"/>
    <property type="evidence" value="ECO:0007669"/>
    <property type="project" value="TreeGrafter"/>
</dbReference>
<evidence type="ECO:0000313" key="7">
    <source>
        <dbReference type="Proteomes" id="UP000283530"/>
    </source>
</evidence>
<dbReference type="InterPro" id="IPR039773">
    <property type="entry name" value="BAG_chaperone_regulator"/>
</dbReference>
<dbReference type="CDD" id="cd17054">
    <property type="entry name" value="Ubl_AtBAG1_like"/>
    <property type="match status" value="1"/>
</dbReference>
<dbReference type="Pfam" id="PF02179">
    <property type="entry name" value="BAG"/>
    <property type="match status" value="1"/>
</dbReference>
<dbReference type="Gene3D" id="3.10.20.90">
    <property type="entry name" value="Phosphatidylinositol 3-kinase Catalytic Subunit, Chain A, domain 1"/>
    <property type="match status" value="1"/>
</dbReference>
<feature type="compositionally biased region" description="Low complexity" evidence="3">
    <location>
        <begin position="9"/>
        <end position="25"/>
    </location>
</feature>
<dbReference type="GO" id="GO:0050821">
    <property type="term" value="P:protein stabilization"/>
    <property type="evidence" value="ECO:0007669"/>
    <property type="project" value="TreeGrafter"/>
</dbReference>
<dbReference type="GO" id="GO:0005737">
    <property type="term" value="C:cytoplasm"/>
    <property type="evidence" value="ECO:0007669"/>
    <property type="project" value="TreeGrafter"/>
</dbReference>
<dbReference type="InterPro" id="IPR003103">
    <property type="entry name" value="BAG_domain"/>
</dbReference>
<dbReference type="Proteomes" id="UP000283530">
    <property type="component" value="Unassembled WGS sequence"/>
</dbReference>
<feature type="domain" description="BAG" evidence="5">
    <location>
        <begin position="147"/>
        <end position="225"/>
    </location>
</feature>
<dbReference type="OrthoDB" id="417450at2759"/>
<dbReference type="AlphaFoldDB" id="A0A3S4PA07"/>
<dbReference type="PANTHER" id="PTHR12329">
    <property type="entry name" value="BCL2-ASSOCIATED ATHANOGENE"/>
    <property type="match status" value="1"/>
</dbReference>
<dbReference type="EMBL" id="QPKB01000006">
    <property type="protein sequence ID" value="RWR87599.1"/>
    <property type="molecule type" value="Genomic_DNA"/>
</dbReference>
<reference evidence="6 7" key="1">
    <citation type="journal article" date="2019" name="Nat. Plants">
        <title>Stout camphor tree genome fills gaps in understanding of flowering plant genome evolution.</title>
        <authorList>
            <person name="Chaw S.M."/>
            <person name="Liu Y.C."/>
            <person name="Wu Y.W."/>
            <person name="Wang H.Y."/>
            <person name="Lin C.I."/>
            <person name="Wu C.S."/>
            <person name="Ke H.M."/>
            <person name="Chang L.Y."/>
            <person name="Hsu C.Y."/>
            <person name="Yang H.T."/>
            <person name="Sudianto E."/>
            <person name="Hsu M.H."/>
            <person name="Wu K.P."/>
            <person name="Wang L.N."/>
            <person name="Leebens-Mack J.H."/>
            <person name="Tsai I.J."/>
        </authorList>
    </citation>
    <scope>NUCLEOTIDE SEQUENCE [LARGE SCALE GENOMIC DNA]</scope>
    <source>
        <strain evidence="7">cv. Chaw 1501</strain>
        <tissue evidence="6">Young leaves</tissue>
    </source>
</reference>
<evidence type="ECO:0000256" key="3">
    <source>
        <dbReference type="SAM" id="MobiDB-lite"/>
    </source>
</evidence>
<dbReference type="SMART" id="SM00264">
    <property type="entry name" value="BAG"/>
    <property type="match status" value="1"/>
</dbReference>
<comment type="function">
    <text evidence="2">Co-chaperone that regulates diverse cellular pathways, such as programmed cell death and stress responses.</text>
</comment>
<keyword evidence="7" id="KW-1185">Reference proteome</keyword>
<evidence type="ECO:0000256" key="2">
    <source>
        <dbReference type="ARBA" id="ARBA00058673"/>
    </source>
</evidence>
<dbReference type="SUPFAM" id="SSF63491">
    <property type="entry name" value="BAG domain"/>
    <property type="match status" value="1"/>
</dbReference>
<comment type="caution">
    <text evidence="6">The sequence shown here is derived from an EMBL/GenBank/DDBJ whole genome shotgun (WGS) entry which is preliminary data.</text>
</comment>
<dbReference type="GO" id="GO:0051087">
    <property type="term" value="F:protein-folding chaperone binding"/>
    <property type="evidence" value="ECO:0007669"/>
    <property type="project" value="InterPro"/>
</dbReference>
<evidence type="ECO:0000259" key="5">
    <source>
        <dbReference type="PROSITE" id="PS51035"/>
    </source>
</evidence>
<dbReference type="PANTHER" id="PTHR12329:SF11">
    <property type="entry name" value="BAG FAMILY MOLECULAR CHAPERONE REGULATOR 1"/>
    <property type="match status" value="1"/>
</dbReference>
<evidence type="ECO:0000256" key="1">
    <source>
        <dbReference type="ARBA" id="ARBA00023186"/>
    </source>
</evidence>
<dbReference type="Gene3D" id="1.20.58.120">
    <property type="entry name" value="BAG domain"/>
    <property type="match status" value="1"/>
</dbReference>
<evidence type="ECO:0000313" key="6">
    <source>
        <dbReference type="EMBL" id="RWR87599.1"/>
    </source>
</evidence>
<sequence length="284" mass="31644">MIRMRTKTSTKSMSESSDSGSIGSEQVEWELRPGGMLVQKRDPDSDGDRAASIIKLRVKYGSSLHEIHISPQATFGDLKKLLSAQTGLHPQEQKLLFKGKERDSKAYLDISGVKDRSKIVLIEDPINRERRYLEIRKNAKVERASKSICEVSLEVDKLASQVSALESVISKGGKVAENDVLNLIELLMTQLIKLDGVIADGDVKLQRKMQVRRVQKYVETLDLLKIKNSTPSLHHHRGVPQPDTAAVPVVVTTKWETFDSAPAPSSLTTTTAATPKLLDWEFFE</sequence>